<dbReference type="InterPro" id="IPR014064">
    <property type="entry name" value="Arsenate_reductase_ArsC"/>
</dbReference>
<comment type="caution">
    <text evidence="12">The sequence shown here is derived from an EMBL/GenBank/DDBJ whole genome shotgun (WGS) entry which is preliminary data.</text>
</comment>
<dbReference type="InterPro" id="IPR023485">
    <property type="entry name" value="Ptyr_pPase"/>
</dbReference>
<dbReference type="NCBIfam" id="NF010053">
    <property type="entry name" value="PRK13530.1"/>
    <property type="match status" value="1"/>
</dbReference>
<dbReference type="GO" id="GO:0030612">
    <property type="term" value="F:arsenate reductase (thioredoxin) activity"/>
    <property type="evidence" value="ECO:0007669"/>
    <property type="project" value="UniProtKB-UniRule"/>
</dbReference>
<gene>
    <name evidence="12" type="ORF">GCM10007043_15320</name>
</gene>
<dbReference type="Gene3D" id="3.40.50.2300">
    <property type="match status" value="1"/>
</dbReference>
<dbReference type="EC" id="1.20.4.4" evidence="9 10"/>
<dbReference type="GO" id="GO:0046685">
    <property type="term" value="P:response to arsenic-containing substance"/>
    <property type="evidence" value="ECO:0007669"/>
    <property type="project" value="UniProtKB-UniRule"/>
</dbReference>
<evidence type="ECO:0000256" key="3">
    <source>
        <dbReference type="ARBA" id="ARBA00023002"/>
    </source>
</evidence>
<evidence type="ECO:0000256" key="9">
    <source>
        <dbReference type="ARBA" id="ARBA00066655"/>
    </source>
</evidence>
<evidence type="ECO:0000256" key="7">
    <source>
        <dbReference type="ARBA" id="ARBA00052766"/>
    </source>
</evidence>
<keyword evidence="2" id="KW-0059">Arsenical resistance</keyword>
<accession>A0A8J3B7Y9</accession>
<dbReference type="FunFam" id="3.40.50.2300:FF:000237">
    <property type="entry name" value="Arsenate reductase"/>
    <property type="match status" value="1"/>
</dbReference>
<reference evidence="12" key="2">
    <citation type="submission" date="2020-09" db="EMBL/GenBank/DDBJ databases">
        <authorList>
            <person name="Sun Q."/>
            <person name="Ohkuma M."/>
        </authorList>
    </citation>
    <scope>NUCLEOTIDE SEQUENCE</scope>
    <source>
        <strain evidence="12">JCM 14719</strain>
    </source>
</reference>
<evidence type="ECO:0000256" key="2">
    <source>
        <dbReference type="ARBA" id="ARBA00022849"/>
    </source>
</evidence>
<evidence type="ECO:0000313" key="13">
    <source>
        <dbReference type="Proteomes" id="UP000637720"/>
    </source>
</evidence>
<keyword evidence="1" id="KW-0963">Cytoplasm</keyword>
<evidence type="ECO:0000256" key="4">
    <source>
        <dbReference type="ARBA" id="ARBA00023157"/>
    </source>
</evidence>
<dbReference type="SUPFAM" id="SSF52788">
    <property type="entry name" value="Phosphotyrosine protein phosphatases I"/>
    <property type="match status" value="1"/>
</dbReference>
<dbReference type="AlphaFoldDB" id="A0A8J3B7Y9"/>
<dbReference type="InterPro" id="IPR036196">
    <property type="entry name" value="Ptyr_pPase_sf"/>
</dbReference>
<reference evidence="12" key="1">
    <citation type="journal article" date="2014" name="Int. J. Syst. Evol. Microbiol.">
        <title>Complete genome sequence of Corynebacterium casei LMG S-19264T (=DSM 44701T), isolated from a smear-ripened cheese.</title>
        <authorList>
            <consortium name="US DOE Joint Genome Institute (JGI-PGF)"/>
            <person name="Walter F."/>
            <person name="Albersmeier A."/>
            <person name="Kalinowski J."/>
            <person name="Ruckert C."/>
        </authorList>
    </citation>
    <scope>NUCLEOTIDE SEQUENCE</scope>
    <source>
        <strain evidence="12">JCM 14719</strain>
    </source>
</reference>
<protein>
    <recommendedName>
        <fullName evidence="6 10">Arsenate reductase</fullName>
        <ecNumber evidence="9 10">1.20.4.4</ecNumber>
    </recommendedName>
</protein>
<name>A0A8J3B7Y9_9BACI</name>
<keyword evidence="3" id="KW-0560">Oxidoreductase</keyword>
<comment type="catalytic activity">
    <reaction evidence="7">
        <text>arsenate + [thioredoxin]-dithiol + H(+) = arsenite + [thioredoxin]-disulfide + H2O</text>
        <dbReference type="Rhea" id="RHEA:43848"/>
        <dbReference type="Rhea" id="RHEA-COMP:10698"/>
        <dbReference type="Rhea" id="RHEA-COMP:10700"/>
        <dbReference type="ChEBI" id="CHEBI:15377"/>
        <dbReference type="ChEBI" id="CHEBI:15378"/>
        <dbReference type="ChEBI" id="CHEBI:29242"/>
        <dbReference type="ChEBI" id="CHEBI:29950"/>
        <dbReference type="ChEBI" id="CHEBI:48597"/>
        <dbReference type="ChEBI" id="CHEBI:50058"/>
        <dbReference type="EC" id="1.20.4.4"/>
    </reaction>
</comment>
<dbReference type="NCBIfam" id="TIGR02691">
    <property type="entry name" value="arsC_pI258_fam"/>
    <property type="match status" value="1"/>
</dbReference>
<dbReference type="Proteomes" id="UP000637720">
    <property type="component" value="Unassembled WGS sequence"/>
</dbReference>
<comment type="similarity">
    <text evidence="8">Belongs to the low molecular weight phosphotyrosine protein phosphatase family. Thioredoxin-coupled ArsC subfamily.</text>
</comment>
<keyword evidence="13" id="KW-1185">Reference proteome</keyword>
<organism evidence="12 13">
    <name type="scientific">Calditerricola satsumensis</name>
    <dbReference type="NCBI Taxonomy" id="373054"/>
    <lineage>
        <taxon>Bacteria</taxon>
        <taxon>Bacillati</taxon>
        <taxon>Bacillota</taxon>
        <taxon>Bacilli</taxon>
        <taxon>Bacillales</taxon>
        <taxon>Bacillaceae</taxon>
        <taxon>Calditerricola</taxon>
    </lineage>
</organism>
<dbReference type="GO" id="GO:0004725">
    <property type="term" value="F:protein tyrosine phosphatase activity"/>
    <property type="evidence" value="ECO:0007669"/>
    <property type="project" value="UniProtKB-UniRule"/>
</dbReference>
<dbReference type="CDD" id="cd16345">
    <property type="entry name" value="LMWP_ArsC"/>
    <property type="match status" value="1"/>
</dbReference>
<evidence type="ECO:0000256" key="5">
    <source>
        <dbReference type="ARBA" id="ARBA00023284"/>
    </source>
</evidence>
<dbReference type="EMBL" id="BMOF01000029">
    <property type="protein sequence ID" value="GGK02183.1"/>
    <property type="molecule type" value="Genomic_DNA"/>
</dbReference>
<proteinExistence type="inferred from homology"/>
<dbReference type="PANTHER" id="PTHR43428">
    <property type="entry name" value="ARSENATE REDUCTASE"/>
    <property type="match status" value="1"/>
</dbReference>
<dbReference type="RefSeq" id="WP_054669401.1">
    <property type="nucleotide sequence ID" value="NZ_BMOF01000029.1"/>
</dbReference>
<evidence type="ECO:0000256" key="8">
    <source>
        <dbReference type="ARBA" id="ARBA00061528"/>
    </source>
</evidence>
<feature type="domain" description="Phosphotyrosine protein phosphatase I" evidence="11">
    <location>
        <begin position="4"/>
        <end position="137"/>
    </location>
</feature>
<keyword evidence="5" id="KW-0676">Redox-active center</keyword>
<evidence type="ECO:0000313" key="12">
    <source>
        <dbReference type="EMBL" id="GGK02183.1"/>
    </source>
</evidence>
<dbReference type="PANTHER" id="PTHR43428:SF1">
    <property type="entry name" value="ARSENATE REDUCTASE"/>
    <property type="match status" value="1"/>
</dbReference>
<evidence type="ECO:0000259" key="11">
    <source>
        <dbReference type="SMART" id="SM00226"/>
    </source>
</evidence>
<keyword evidence="4" id="KW-1015">Disulfide bond</keyword>
<evidence type="ECO:0000256" key="1">
    <source>
        <dbReference type="ARBA" id="ARBA00022490"/>
    </source>
</evidence>
<dbReference type="SMART" id="SM00226">
    <property type="entry name" value="LMWPc"/>
    <property type="match status" value="1"/>
</dbReference>
<dbReference type="Pfam" id="PF01451">
    <property type="entry name" value="LMWPc"/>
    <property type="match status" value="1"/>
</dbReference>
<evidence type="ECO:0000256" key="6">
    <source>
        <dbReference type="ARBA" id="ARBA00039879"/>
    </source>
</evidence>
<evidence type="ECO:0000256" key="10">
    <source>
        <dbReference type="NCBIfam" id="TIGR02691"/>
    </source>
</evidence>
<sequence>MPKKILYFLCTGNSCRSQMAEGFAKTYLGDRFAVYSAGIEAHGLNPLAVKVMAEKGIDISGQTSDVINPELLAKADYVITLCGDANDRCPATPPHVKREHWGFDDPAKATGTEEERLAVFRRVRDEIEARIKRFAEELEEKGSA</sequence>